<dbReference type="EMBL" id="JAPHEH010000001">
    <property type="protein sequence ID" value="MDG4476188.1"/>
    <property type="molecule type" value="Genomic_DNA"/>
</dbReference>
<gene>
    <name evidence="1" type="ORF">OLX77_08470</name>
</gene>
<comment type="caution">
    <text evidence="1">The sequence shown here is derived from an EMBL/GenBank/DDBJ whole genome shotgun (WGS) entry which is preliminary data.</text>
</comment>
<dbReference type="AlphaFoldDB" id="A0A9X4MIJ3"/>
<dbReference type="Proteomes" id="UP001154240">
    <property type="component" value="Unassembled WGS sequence"/>
</dbReference>
<dbReference type="Gene3D" id="3.20.20.140">
    <property type="entry name" value="Metal-dependent hydrolases"/>
    <property type="match status" value="1"/>
</dbReference>
<dbReference type="RefSeq" id="WP_307633158.1">
    <property type="nucleotide sequence ID" value="NZ_JAPHEH010000001.1"/>
</dbReference>
<name>A0A9X4MIJ3_9BACT</name>
<evidence type="ECO:0000313" key="1">
    <source>
        <dbReference type="EMBL" id="MDG4476188.1"/>
    </source>
</evidence>
<sequence>MKLVKPKHRSEMVPHDLPDLIPEEITESDEQRFFAITSTELTPEQIRQVLTPETVYPRQQGIMALHWHPEFVPMELIEQRISATFPNRKDELIIPTQHNILMSYGDYSGVEVDCYSRGFNRKVQLLLHLETSRLERAGVLKAQLAHTRNYRSSQLFDFIHTIINPVEERLDEAAGETGADAELVGFVRIYVKKLNKLLEQHLDQVPQDSIKNKLLRDFFNTLRPEYGDTAINRAQAFLKAVKEIVKRNFSPKFFYRTSEIIEEARGLGAGVVIPHPEQFWPILLADYDVDGYEVWNPQSWEYTDFLITVLNRKNREASLSQKRLLVFMGDDTHMSEKTRPPHERNHLKVNREIGVQPPWSDLAIRKKLVVAHMDKRDVMQEYRARLAG</sequence>
<proteinExistence type="predicted"/>
<accession>A0A9X4MIJ3</accession>
<keyword evidence="2" id="KW-1185">Reference proteome</keyword>
<organism evidence="1 2">
    <name type="scientific">Thiovibrio frasassiensis</name>
    <dbReference type="NCBI Taxonomy" id="2984131"/>
    <lineage>
        <taxon>Bacteria</taxon>
        <taxon>Pseudomonadati</taxon>
        <taxon>Thermodesulfobacteriota</taxon>
        <taxon>Desulfobulbia</taxon>
        <taxon>Desulfobulbales</taxon>
        <taxon>Thiovibrionaceae</taxon>
        <taxon>Thiovibrio</taxon>
    </lineage>
</organism>
<protein>
    <submittedName>
        <fullName evidence="1">Uncharacterized protein</fullName>
    </submittedName>
</protein>
<evidence type="ECO:0000313" key="2">
    <source>
        <dbReference type="Proteomes" id="UP001154240"/>
    </source>
</evidence>
<reference evidence="1" key="2">
    <citation type="submission" date="2022-10" db="EMBL/GenBank/DDBJ databases">
        <authorList>
            <person name="Aronson H.S."/>
        </authorList>
    </citation>
    <scope>NUCLEOTIDE SEQUENCE</scope>
    <source>
        <strain evidence="1">RS19-109</strain>
    </source>
</reference>
<reference evidence="1" key="1">
    <citation type="journal article" date="2022" name="bioRxiv">
        <title>Thiovibrio frasassiensisgen. nov., sp. nov., an autotrophic, elemental sulfur disproportionating bacterium isolated from sulfidic karst sediment, and proposal of Thiovibrionaceae fam. nov.</title>
        <authorList>
            <person name="Aronson H."/>
            <person name="Thomas C."/>
            <person name="Bhattacharyya M."/>
            <person name="Eckstein S."/>
            <person name="Jensen S."/>
            <person name="Barco R."/>
            <person name="Macalady J."/>
            <person name="Amend J."/>
        </authorList>
    </citation>
    <scope>NUCLEOTIDE SEQUENCE</scope>
    <source>
        <strain evidence="1">RS19-109</strain>
    </source>
</reference>